<evidence type="ECO:0000256" key="5">
    <source>
        <dbReference type="ARBA" id="ARBA00022840"/>
    </source>
</evidence>
<feature type="binding site" evidence="9">
    <location>
        <begin position="94"/>
        <end position="96"/>
    </location>
    <ligand>
        <name>ATP</name>
        <dbReference type="ChEBI" id="CHEBI:30616"/>
    </ligand>
</feature>
<dbReference type="PRINTS" id="PR01020">
    <property type="entry name" value="LPSBIOSNTHSS"/>
</dbReference>
<accession>A0ABU5NCR8</accession>
<comment type="subunit">
    <text evidence="9">Homohexamer.</text>
</comment>
<dbReference type="SUPFAM" id="SSF52374">
    <property type="entry name" value="Nucleotidylyl transferase"/>
    <property type="match status" value="1"/>
</dbReference>
<dbReference type="Pfam" id="PF01467">
    <property type="entry name" value="CTP_transf_like"/>
    <property type="match status" value="1"/>
</dbReference>
<dbReference type="HAMAP" id="MF_00151">
    <property type="entry name" value="PPAT_bact"/>
    <property type="match status" value="1"/>
</dbReference>
<feature type="domain" description="Cytidyltransferase-like" evidence="10">
    <location>
        <begin position="8"/>
        <end position="139"/>
    </location>
</feature>
<keyword evidence="4 9" id="KW-0547">Nucleotide-binding</keyword>
<feature type="binding site" evidence="9">
    <location>
        <begin position="129"/>
        <end position="135"/>
    </location>
    <ligand>
        <name>ATP</name>
        <dbReference type="ChEBI" id="CHEBI:30616"/>
    </ligand>
</feature>
<evidence type="ECO:0000256" key="3">
    <source>
        <dbReference type="ARBA" id="ARBA00022695"/>
    </source>
</evidence>
<evidence type="ECO:0000313" key="12">
    <source>
        <dbReference type="Proteomes" id="UP001291687"/>
    </source>
</evidence>
<dbReference type="PANTHER" id="PTHR21342">
    <property type="entry name" value="PHOSPHOPANTETHEINE ADENYLYLTRANSFERASE"/>
    <property type="match status" value="1"/>
</dbReference>
<protein>
    <recommendedName>
        <fullName evidence="9">Phosphopantetheine adenylyltransferase</fullName>
        <ecNumber evidence="9">2.7.7.3</ecNumber>
    </recommendedName>
    <alternativeName>
        <fullName evidence="9">Dephospho-CoA pyrophosphorylase</fullName>
    </alternativeName>
    <alternativeName>
        <fullName evidence="9">Pantetheine-phosphate adenylyltransferase</fullName>
        <shortName evidence="9">PPAT</shortName>
    </alternativeName>
</protein>
<dbReference type="Proteomes" id="UP001291687">
    <property type="component" value="Unassembled WGS sequence"/>
</dbReference>
<evidence type="ECO:0000259" key="10">
    <source>
        <dbReference type="Pfam" id="PF01467"/>
    </source>
</evidence>
<keyword evidence="1 9" id="KW-0963">Cytoplasm</keyword>
<dbReference type="EMBL" id="JARJFB010000064">
    <property type="protein sequence ID" value="MEA0970954.1"/>
    <property type="molecule type" value="Genomic_DNA"/>
</dbReference>
<dbReference type="NCBIfam" id="TIGR00125">
    <property type="entry name" value="cyt_tran_rel"/>
    <property type="match status" value="1"/>
</dbReference>
<keyword evidence="12" id="KW-1185">Reference proteome</keyword>
<dbReference type="InterPro" id="IPR001980">
    <property type="entry name" value="PPAT"/>
</dbReference>
<comment type="pathway">
    <text evidence="9">Cofactor biosynthesis; coenzyme A biosynthesis; CoA from (R)-pantothenate: step 4/5.</text>
</comment>
<dbReference type="InterPro" id="IPR014729">
    <property type="entry name" value="Rossmann-like_a/b/a_fold"/>
</dbReference>
<dbReference type="GO" id="GO:0016779">
    <property type="term" value="F:nucleotidyltransferase activity"/>
    <property type="evidence" value="ECO:0007669"/>
    <property type="project" value="UniProtKB-KW"/>
</dbReference>
<proteinExistence type="inferred from homology"/>
<comment type="cofactor">
    <cofactor evidence="9">
        <name>Mg(2+)</name>
        <dbReference type="ChEBI" id="CHEBI:18420"/>
    </cofactor>
</comment>
<gene>
    <name evidence="9" type="primary">coaD</name>
    <name evidence="11" type="ORF">Megvenef_00923</name>
</gene>
<reference evidence="11 12" key="1">
    <citation type="submission" date="2023-03" db="EMBL/GenBank/DDBJ databases">
        <title>Host association and intracellularity evolved multiple times independently in the Rickettsiales.</title>
        <authorList>
            <person name="Castelli M."/>
            <person name="Nardi T."/>
            <person name="Gammuto L."/>
            <person name="Bellinzona G."/>
            <person name="Sabaneyeva E."/>
            <person name="Potekhin A."/>
            <person name="Serra V."/>
            <person name="Petroni G."/>
            <person name="Sassera D."/>
        </authorList>
    </citation>
    <scope>NUCLEOTIDE SEQUENCE [LARGE SCALE GENOMIC DNA]</scope>
    <source>
        <strain evidence="11 12">Sr 2-6</strain>
    </source>
</reference>
<feature type="binding site" evidence="9">
    <location>
        <begin position="12"/>
        <end position="13"/>
    </location>
    <ligand>
        <name>ATP</name>
        <dbReference type="ChEBI" id="CHEBI:30616"/>
    </ligand>
</feature>
<feature type="binding site" evidence="9">
    <location>
        <position position="79"/>
    </location>
    <ligand>
        <name>substrate</name>
    </ligand>
</feature>
<comment type="similarity">
    <text evidence="9">Belongs to the bacterial CoaD family.</text>
</comment>
<feature type="site" description="Transition state stabilizer" evidence="9">
    <location>
        <position position="20"/>
    </location>
</feature>
<keyword evidence="7 9" id="KW-0173">Coenzyme A biosynthesis</keyword>
<dbReference type="Gene3D" id="3.40.50.620">
    <property type="entry name" value="HUPs"/>
    <property type="match status" value="1"/>
</dbReference>
<name>A0ABU5NCR8_9RICK</name>
<dbReference type="EC" id="2.7.7.3" evidence="9"/>
<feature type="binding site" evidence="9">
    <location>
        <position position="104"/>
    </location>
    <ligand>
        <name>ATP</name>
        <dbReference type="ChEBI" id="CHEBI:30616"/>
    </ligand>
</feature>
<evidence type="ECO:0000256" key="8">
    <source>
        <dbReference type="ARBA" id="ARBA00029346"/>
    </source>
</evidence>
<organism evidence="11 12">
    <name type="scientific">Candidatus Megaera venefica</name>
    <dbReference type="NCBI Taxonomy" id="2055910"/>
    <lineage>
        <taxon>Bacteria</taxon>
        <taxon>Pseudomonadati</taxon>
        <taxon>Pseudomonadota</taxon>
        <taxon>Alphaproteobacteria</taxon>
        <taxon>Rickettsiales</taxon>
        <taxon>Rickettsiaceae</taxon>
        <taxon>Candidatus Megaera</taxon>
    </lineage>
</organism>
<keyword evidence="6 9" id="KW-0460">Magnesium</keyword>
<sequence length="167" mass="18731">MANKLIGIYPGTFDPITNGHADIISRASRICDELILAISSSVSKEPMFSIEERCQMATLYLEKYGIASNVKVMNFDGLLVNFASKVGAHFIIRGLRAVSDFEYEFQMACMNSRLDERIETIFLPASEKNQFISSKLVKEIVSLGGDISAFVIPEIKDRLIKYYQSKS</sequence>
<comment type="function">
    <text evidence="9">Reversibly transfers an adenylyl group from ATP to 4'-phosphopantetheine, yielding dephospho-CoA (dPCoA) and pyrophosphate.</text>
</comment>
<dbReference type="NCBIfam" id="TIGR01510">
    <property type="entry name" value="coaD_prev_kdtB"/>
    <property type="match status" value="1"/>
</dbReference>
<keyword evidence="5 9" id="KW-0067">ATP-binding</keyword>
<evidence type="ECO:0000313" key="11">
    <source>
        <dbReference type="EMBL" id="MEA0970954.1"/>
    </source>
</evidence>
<comment type="catalytic activity">
    <reaction evidence="8 9">
        <text>(R)-4'-phosphopantetheine + ATP + H(+) = 3'-dephospho-CoA + diphosphate</text>
        <dbReference type="Rhea" id="RHEA:19801"/>
        <dbReference type="ChEBI" id="CHEBI:15378"/>
        <dbReference type="ChEBI" id="CHEBI:30616"/>
        <dbReference type="ChEBI" id="CHEBI:33019"/>
        <dbReference type="ChEBI" id="CHEBI:57328"/>
        <dbReference type="ChEBI" id="CHEBI:61723"/>
        <dbReference type="EC" id="2.7.7.3"/>
    </reaction>
</comment>
<feature type="binding site" evidence="9">
    <location>
        <position position="44"/>
    </location>
    <ligand>
        <name>substrate</name>
    </ligand>
</feature>
<evidence type="ECO:0000256" key="6">
    <source>
        <dbReference type="ARBA" id="ARBA00022842"/>
    </source>
</evidence>
<evidence type="ECO:0000256" key="2">
    <source>
        <dbReference type="ARBA" id="ARBA00022679"/>
    </source>
</evidence>
<evidence type="ECO:0000256" key="1">
    <source>
        <dbReference type="ARBA" id="ARBA00022490"/>
    </source>
</evidence>
<evidence type="ECO:0000256" key="9">
    <source>
        <dbReference type="HAMAP-Rule" id="MF_00151"/>
    </source>
</evidence>
<feature type="binding site" evidence="9">
    <location>
        <position position="93"/>
    </location>
    <ligand>
        <name>substrate</name>
    </ligand>
</feature>
<feature type="binding site" evidence="9">
    <location>
        <position position="12"/>
    </location>
    <ligand>
        <name>substrate</name>
    </ligand>
</feature>
<keyword evidence="2 9" id="KW-0808">Transferase</keyword>
<evidence type="ECO:0000256" key="4">
    <source>
        <dbReference type="ARBA" id="ARBA00022741"/>
    </source>
</evidence>
<feature type="binding site" evidence="9">
    <location>
        <position position="20"/>
    </location>
    <ligand>
        <name>ATP</name>
        <dbReference type="ChEBI" id="CHEBI:30616"/>
    </ligand>
</feature>
<evidence type="ECO:0000256" key="7">
    <source>
        <dbReference type="ARBA" id="ARBA00022993"/>
    </source>
</evidence>
<dbReference type="PANTHER" id="PTHR21342:SF1">
    <property type="entry name" value="PHOSPHOPANTETHEINE ADENYLYLTRANSFERASE"/>
    <property type="match status" value="1"/>
</dbReference>
<comment type="subcellular location">
    <subcellularLocation>
        <location evidence="9">Cytoplasm</location>
    </subcellularLocation>
</comment>
<keyword evidence="3 9" id="KW-0548">Nucleotidyltransferase</keyword>
<dbReference type="InterPro" id="IPR004821">
    <property type="entry name" value="Cyt_trans-like"/>
</dbReference>
<comment type="caution">
    <text evidence="11">The sequence shown here is derived from an EMBL/GenBank/DDBJ whole genome shotgun (WGS) entry which is preliminary data.</text>
</comment>
<dbReference type="RefSeq" id="WP_322776851.1">
    <property type="nucleotide sequence ID" value="NZ_JARJFB010000064.1"/>
</dbReference>
<dbReference type="CDD" id="cd02163">
    <property type="entry name" value="PPAT"/>
    <property type="match status" value="1"/>
</dbReference>